<evidence type="ECO:0000256" key="2">
    <source>
        <dbReference type="SAM" id="SignalP"/>
    </source>
</evidence>
<evidence type="ECO:0000313" key="3">
    <source>
        <dbReference type="EMBL" id="KAJ2667696.1"/>
    </source>
</evidence>
<feature type="compositionally biased region" description="Low complexity" evidence="1">
    <location>
        <begin position="35"/>
        <end position="46"/>
    </location>
</feature>
<reference evidence="3" key="1">
    <citation type="submission" date="2022-07" db="EMBL/GenBank/DDBJ databases">
        <title>Phylogenomic reconstructions and comparative analyses of Kickxellomycotina fungi.</title>
        <authorList>
            <person name="Reynolds N.K."/>
            <person name="Stajich J.E."/>
            <person name="Barry K."/>
            <person name="Grigoriev I.V."/>
            <person name="Crous P."/>
            <person name="Smith M.E."/>
        </authorList>
    </citation>
    <scope>NUCLEOTIDE SEQUENCE</scope>
    <source>
        <strain evidence="3">NRRL 3115</strain>
    </source>
</reference>
<gene>
    <name evidence="3" type="ORF">GGI25_006530</name>
</gene>
<dbReference type="Proteomes" id="UP001151518">
    <property type="component" value="Unassembled WGS sequence"/>
</dbReference>
<accession>A0A9W8G1X7</accession>
<dbReference type="OrthoDB" id="5536548at2759"/>
<proteinExistence type="predicted"/>
<feature type="region of interest" description="Disordered" evidence="1">
    <location>
        <begin position="26"/>
        <end position="47"/>
    </location>
</feature>
<feature type="chain" id="PRO_5040958478" evidence="2">
    <location>
        <begin position="27"/>
        <end position="121"/>
    </location>
</feature>
<evidence type="ECO:0000256" key="1">
    <source>
        <dbReference type="SAM" id="MobiDB-lite"/>
    </source>
</evidence>
<feature type="signal peptide" evidence="2">
    <location>
        <begin position="1"/>
        <end position="26"/>
    </location>
</feature>
<keyword evidence="2" id="KW-0732">Signal</keyword>
<dbReference type="EMBL" id="JANBTW010000290">
    <property type="protein sequence ID" value="KAJ2667696.1"/>
    <property type="molecule type" value="Genomic_DNA"/>
</dbReference>
<protein>
    <submittedName>
        <fullName evidence="3">Uncharacterized protein</fullName>
    </submittedName>
</protein>
<evidence type="ECO:0000313" key="4">
    <source>
        <dbReference type="Proteomes" id="UP001151518"/>
    </source>
</evidence>
<name>A0A9W8G1X7_9FUNG</name>
<sequence length="121" mass="13953">HPASTMKFCAISIAFVAALASSTAHATPVGGAKTAAPSDANPAHAAVPDFDSRLEARAWDYYRHRRDSTHSRELNARAWDYYNYRRDNTHPQDLNARAWDYYNYRRDNNHPQKLNIRAWDY</sequence>
<dbReference type="AlphaFoldDB" id="A0A9W8G1X7"/>
<comment type="caution">
    <text evidence="3">The sequence shown here is derived from an EMBL/GenBank/DDBJ whole genome shotgun (WGS) entry which is preliminary data.</text>
</comment>
<feature type="non-terminal residue" evidence="3">
    <location>
        <position position="1"/>
    </location>
</feature>
<organism evidence="3 4">
    <name type="scientific">Coemansia spiralis</name>
    <dbReference type="NCBI Taxonomy" id="417178"/>
    <lineage>
        <taxon>Eukaryota</taxon>
        <taxon>Fungi</taxon>
        <taxon>Fungi incertae sedis</taxon>
        <taxon>Zoopagomycota</taxon>
        <taxon>Kickxellomycotina</taxon>
        <taxon>Kickxellomycetes</taxon>
        <taxon>Kickxellales</taxon>
        <taxon>Kickxellaceae</taxon>
        <taxon>Coemansia</taxon>
    </lineage>
</organism>